<evidence type="ECO:0000313" key="2">
    <source>
        <dbReference type="EMBL" id="KAF6497289.1"/>
    </source>
</evidence>
<feature type="compositionally biased region" description="Basic and acidic residues" evidence="1">
    <location>
        <begin position="240"/>
        <end position="251"/>
    </location>
</feature>
<feature type="region of interest" description="Disordered" evidence="1">
    <location>
        <begin position="102"/>
        <end position="139"/>
    </location>
</feature>
<dbReference type="Proteomes" id="UP000593571">
    <property type="component" value="Unassembled WGS sequence"/>
</dbReference>
<dbReference type="AlphaFoldDB" id="A0A7J8JLX8"/>
<gene>
    <name evidence="2" type="ORF">HJG63_016147</name>
</gene>
<proteinExistence type="predicted"/>
<keyword evidence="2" id="KW-0675">Receptor</keyword>
<organism evidence="2 3">
    <name type="scientific">Rousettus aegyptiacus</name>
    <name type="common">Egyptian fruit bat</name>
    <name type="synonym">Pteropus aegyptiacus</name>
    <dbReference type="NCBI Taxonomy" id="9407"/>
    <lineage>
        <taxon>Eukaryota</taxon>
        <taxon>Metazoa</taxon>
        <taxon>Chordata</taxon>
        <taxon>Craniata</taxon>
        <taxon>Vertebrata</taxon>
        <taxon>Euteleostomi</taxon>
        <taxon>Mammalia</taxon>
        <taxon>Eutheria</taxon>
        <taxon>Laurasiatheria</taxon>
        <taxon>Chiroptera</taxon>
        <taxon>Yinpterochiroptera</taxon>
        <taxon>Pteropodoidea</taxon>
        <taxon>Pteropodidae</taxon>
        <taxon>Rousettinae</taxon>
        <taxon>Rousettus</taxon>
    </lineage>
</organism>
<name>A0A7J8JLX8_ROUAE</name>
<feature type="region of interest" description="Disordered" evidence="1">
    <location>
        <begin position="166"/>
        <end position="251"/>
    </location>
</feature>
<evidence type="ECO:0000256" key="1">
    <source>
        <dbReference type="SAM" id="MobiDB-lite"/>
    </source>
</evidence>
<keyword evidence="3" id="KW-1185">Reference proteome</keyword>
<dbReference type="EMBL" id="JACASE010000002">
    <property type="protein sequence ID" value="KAF6497289.1"/>
    <property type="molecule type" value="Genomic_DNA"/>
</dbReference>
<accession>A0A7J8JLX8</accession>
<comment type="caution">
    <text evidence="2">The sequence shown here is derived from an EMBL/GenBank/DDBJ whole genome shotgun (WGS) entry which is preliminary data.</text>
</comment>
<reference evidence="2 3" key="1">
    <citation type="journal article" date="2020" name="Nature">
        <title>Six reference-quality genomes reveal evolution of bat adaptations.</title>
        <authorList>
            <person name="Jebb D."/>
            <person name="Huang Z."/>
            <person name="Pippel M."/>
            <person name="Hughes G.M."/>
            <person name="Lavrichenko K."/>
            <person name="Devanna P."/>
            <person name="Winkler S."/>
            <person name="Jermiin L.S."/>
            <person name="Skirmuntt E.C."/>
            <person name="Katzourakis A."/>
            <person name="Burkitt-Gray L."/>
            <person name="Ray D.A."/>
            <person name="Sullivan K.A.M."/>
            <person name="Roscito J.G."/>
            <person name="Kirilenko B.M."/>
            <person name="Davalos L.M."/>
            <person name="Corthals A.P."/>
            <person name="Power M.L."/>
            <person name="Jones G."/>
            <person name="Ransome R.D."/>
            <person name="Dechmann D.K.N."/>
            <person name="Locatelli A.G."/>
            <person name="Puechmaille S.J."/>
            <person name="Fedrigo O."/>
            <person name="Jarvis E.D."/>
            <person name="Hiller M."/>
            <person name="Vernes S.C."/>
            <person name="Myers E.W."/>
            <person name="Teeling E.C."/>
        </authorList>
    </citation>
    <scope>NUCLEOTIDE SEQUENCE [LARGE SCALE GENOMIC DNA]</scope>
    <source>
        <strain evidence="2">MRouAeg1</strain>
        <tissue evidence="2">Muscle</tissue>
    </source>
</reference>
<sequence length="251" mass="26654">MVAPNPRTRAHVCAFVVRSPAHKGLLMGLISLCPRYSHLTSASSMWSRCRSSCLQLCRGVSLRLLLSRTSLSFSCLHFLTPLTPPGAVQVPVPHQGSDVLLSTPKCQSPFSEPQGDTKAPFPLFHPPTPSDQDPEDRSISAAGPRALAMADTYAVVQKRGALAVTRSGSGARGAEEAPLYSQVTPRAQRPQAPAEDVRGTLPGRVPVDPNPPGPGAYEDVADGSQTGGLGFNLRIGKPKGPRDPPAEWTRV</sequence>
<evidence type="ECO:0000313" key="3">
    <source>
        <dbReference type="Proteomes" id="UP000593571"/>
    </source>
</evidence>
<protein>
    <submittedName>
        <fullName evidence="2">Protein tyrosine phosphatase non-receptor type 18</fullName>
    </submittedName>
</protein>